<evidence type="ECO:0008006" key="5">
    <source>
        <dbReference type="Google" id="ProtNLM"/>
    </source>
</evidence>
<dbReference type="EMBL" id="SGPY01000002">
    <property type="protein sequence ID" value="MCL6367669.1"/>
    <property type="molecule type" value="Genomic_DNA"/>
</dbReference>
<organism evidence="2 4">
    <name type="scientific">Pectobacterium polaris</name>
    <dbReference type="NCBI Taxonomy" id="2042057"/>
    <lineage>
        <taxon>Bacteria</taxon>
        <taxon>Pseudomonadati</taxon>
        <taxon>Pseudomonadota</taxon>
        <taxon>Gammaproteobacteria</taxon>
        <taxon>Enterobacterales</taxon>
        <taxon>Pectobacteriaceae</taxon>
        <taxon>Pectobacterium</taxon>
    </lineage>
</organism>
<dbReference type="AlphaFoldDB" id="A0AAW5GAB2"/>
<proteinExistence type="predicted"/>
<dbReference type="Proteomes" id="UP001057360">
    <property type="component" value="Unassembled WGS sequence"/>
</dbReference>
<evidence type="ECO:0000313" key="2">
    <source>
        <dbReference type="EMBL" id="MCL6367669.1"/>
    </source>
</evidence>
<keyword evidence="3" id="KW-1185">Reference proteome</keyword>
<dbReference type="RefSeq" id="WP_174865134.1">
    <property type="nucleotide sequence ID" value="NZ_CABFUY010000004.1"/>
</dbReference>
<comment type="caution">
    <text evidence="2">The sequence shown here is derived from an EMBL/GenBank/DDBJ whole genome shotgun (WGS) entry which is preliminary data.</text>
</comment>
<evidence type="ECO:0000313" key="4">
    <source>
        <dbReference type="Proteomes" id="UP001057360"/>
    </source>
</evidence>
<evidence type="ECO:0000313" key="3">
    <source>
        <dbReference type="Proteomes" id="UP001055618"/>
    </source>
</evidence>
<protein>
    <recommendedName>
        <fullName evidence="5">Co-chaperone DjlA N-terminal domain-containing protein</fullName>
    </recommendedName>
</protein>
<dbReference type="EMBL" id="SGPX01000002">
    <property type="protein sequence ID" value="MCL6350407.1"/>
    <property type="molecule type" value="Genomic_DNA"/>
</dbReference>
<reference evidence="2" key="1">
    <citation type="submission" date="2019-02" db="EMBL/GenBank/DDBJ databases">
        <title>New Zealand Erwinia strains with phe-tRNA free attachment sites.</title>
        <authorList>
            <person name="Nunes-Leite L."/>
            <person name="Pitman A.R."/>
        </authorList>
    </citation>
    <scope>NUCLEOTIDE SEQUENCE</scope>
    <source>
        <strain evidence="2">Ec-140</strain>
        <strain evidence="1">Ec-143</strain>
    </source>
</reference>
<evidence type="ECO:0000313" key="1">
    <source>
        <dbReference type="EMBL" id="MCL6350407.1"/>
    </source>
</evidence>
<dbReference type="Proteomes" id="UP001055618">
    <property type="component" value="Unassembled WGS sequence"/>
</dbReference>
<accession>A0AAW5GAB2</accession>
<sequence length="187" mass="21251">MFIKLLPDEEKSHLLNLARLLALCDKPLLWDGKTKDELTSGSNLDALSIQQGEQENELLAELEHAVNTPTAWFSIAEDSVEEKLIEALKKFPLIKMDLAESRVQAATMVLKGFLEEKKTDELAVPKVILLQLMLIALRDGSISNIEWLLLKEIQQHYKIQNFIFDDLLKRSEVLNSEISKTIALILE</sequence>
<name>A0AAW5GAB2_9GAMM</name>
<gene>
    <name evidence="1" type="ORF">EXT50_04385</name>
    <name evidence="2" type="ORF">EXT53_03640</name>
</gene>